<accession>A0A382BFK4</accession>
<reference evidence="1" key="1">
    <citation type="submission" date="2018-05" db="EMBL/GenBank/DDBJ databases">
        <authorList>
            <person name="Lanie J.A."/>
            <person name="Ng W.-L."/>
            <person name="Kazmierczak K.M."/>
            <person name="Andrzejewski T.M."/>
            <person name="Davidsen T.M."/>
            <person name="Wayne K.J."/>
            <person name="Tettelin H."/>
            <person name="Glass J.I."/>
            <person name="Rusch D."/>
            <person name="Podicherti R."/>
            <person name="Tsui H.-C.T."/>
            <person name="Winkler M.E."/>
        </authorList>
    </citation>
    <scope>NUCLEOTIDE SEQUENCE</scope>
</reference>
<evidence type="ECO:0000313" key="1">
    <source>
        <dbReference type="EMBL" id="SVB12606.1"/>
    </source>
</evidence>
<dbReference type="SUPFAM" id="SSF48452">
    <property type="entry name" value="TPR-like"/>
    <property type="match status" value="1"/>
</dbReference>
<sequence length="136" mass="15648">FLHALELQPVQPLVLNYLGYSWVEQGMNLERAMRLIERAVALRPTDGYIVDSLGWAHYRLGDFENAVKNLERAVELRADDPIITDHLGDIYWKMGRQNEAKFQWERSLVLGAEEEAAILIRQKLKEGLLDSQIGTQ</sequence>
<dbReference type="Pfam" id="PF13414">
    <property type="entry name" value="TPR_11"/>
    <property type="match status" value="1"/>
</dbReference>
<gene>
    <name evidence="1" type="ORF">METZ01_LOCUS165460</name>
</gene>
<protein>
    <submittedName>
        <fullName evidence="1">Uncharacterized protein</fullName>
    </submittedName>
</protein>
<feature type="non-terminal residue" evidence="1">
    <location>
        <position position="1"/>
    </location>
</feature>
<dbReference type="Gene3D" id="1.25.40.10">
    <property type="entry name" value="Tetratricopeptide repeat domain"/>
    <property type="match status" value="1"/>
</dbReference>
<name>A0A382BFK4_9ZZZZ</name>
<dbReference type="SMART" id="SM00028">
    <property type="entry name" value="TPR"/>
    <property type="match status" value="3"/>
</dbReference>
<proteinExistence type="predicted"/>
<organism evidence="1">
    <name type="scientific">marine metagenome</name>
    <dbReference type="NCBI Taxonomy" id="408172"/>
    <lineage>
        <taxon>unclassified sequences</taxon>
        <taxon>metagenomes</taxon>
        <taxon>ecological metagenomes</taxon>
    </lineage>
</organism>
<dbReference type="PROSITE" id="PS50005">
    <property type="entry name" value="TPR"/>
    <property type="match status" value="1"/>
</dbReference>
<dbReference type="InterPro" id="IPR011990">
    <property type="entry name" value="TPR-like_helical_dom_sf"/>
</dbReference>
<dbReference type="EMBL" id="UINC01029609">
    <property type="protein sequence ID" value="SVB12606.1"/>
    <property type="molecule type" value="Genomic_DNA"/>
</dbReference>
<dbReference type="InterPro" id="IPR019734">
    <property type="entry name" value="TPR_rpt"/>
</dbReference>
<dbReference type="AlphaFoldDB" id="A0A382BFK4"/>